<evidence type="ECO:0000256" key="8">
    <source>
        <dbReference type="ARBA" id="ARBA00023125"/>
    </source>
</evidence>
<keyword evidence="4 11" id="KW-0378">Hydrolase</keyword>
<dbReference type="Gene3D" id="1.10.10.990">
    <property type="match status" value="1"/>
</dbReference>
<dbReference type="GO" id="GO:0004386">
    <property type="term" value="F:helicase activity"/>
    <property type="evidence" value="ECO:0007669"/>
    <property type="project" value="UniProtKB-KW"/>
</dbReference>
<dbReference type="NCBIfam" id="TIGR01450">
    <property type="entry name" value="recC"/>
    <property type="match status" value="1"/>
</dbReference>
<evidence type="ECO:0000313" key="11">
    <source>
        <dbReference type="EMBL" id="VAW88727.1"/>
    </source>
</evidence>
<dbReference type="GO" id="GO:0009338">
    <property type="term" value="C:exodeoxyribonuclease V complex"/>
    <property type="evidence" value="ECO:0007669"/>
    <property type="project" value="InterPro"/>
</dbReference>
<evidence type="ECO:0000256" key="6">
    <source>
        <dbReference type="ARBA" id="ARBA00022839"/>
    </source>
</evidence>
<dbReference type="AlphaFoldDB" id="A0A3B0ZN15"/>
<evidence type="ECO:0000256" key="5">
    <source>
        <dbReference type="ARBA" id="ARBA00022806"/>
    </source>
</evidence>
<dbReference type="Pfam" id="PF17946">
    <property type="entry name" value="RecC_C"/>
    <property type="match status" value="1"/>
</dbReference>
<keyword evidence="9" id="KW-0234">DNA repair</keyword>
<dbReference type="SUPFAM" id="SSF52980">
    <property type="entry name" value="Restriction endonuclease-like"/>
    <property type="match status" value="1"/>
</dbReference>
<evidence type="ECO:0000256" key="1">
    <source>
        <dbReference type="ARBA" id="ARBA00022722"/>
    </source>
</evidence>
<dbReference type="SUPFAM" id="SSF52540">
    <property type="entry name" value="P-loop containing nucleoside triphosphate hydrolases"/>
    <property type="match status" value="2"/>
</dbReference>
<reference evidence="11" key="1">
    <citation type="submission" date="2018-06" db="EMBL/GenBank/DDBJ databases">
        <authorList>
            <person name="Zhirakovskaya E."/>
        </authorList>
    </citation>
    <scope>NUCLEOTIDE SEQUENCE</scope>
</reference>
<proteinExistence type="inferred from homology"/>
<keyword evidence="1" id="KW-0540">Nuclease</keyword>
<evidence type="ECO:0000259" key="10">
    <source>
        <dbReference type="Pfam" id="PF17946"/>
    </source>
</evidence>
<accession>A0A3B0ZN15</accession>
<dbReference type="InterPro" id="IPR013986">
    <property type="entry name" value="DExx_box_DNA_helicase_dom_sf"/>
</dbReference>
<evidence type="ECO:0000256" key="2">
    <source>
        <dbReference type="ARBA" id="ARBA00022741"/>
    </source>
</evidence>
<dbReference type="InterPro" id="IPR041500">
    <property type="entry name" value="RecC_C"/>
</dbReference>
<keyword evidence="8" id="KW-0238">DNA-binding</keyword>
<dbReference type="GO" id="GO:0008854">
    <property type="term" value="F:exodeoxyribonuclease V activity"/>
    <property type="evidence" value="ECO:0007669"/>
    <property type="project" value="UniProtKB-EC"/>
</dbReference>
<gene>
    <name evidence="11" type="ORF">MNBD_GAMMA16-117</name>
</gene>
<name>A0A3B0ZN15_9ZZZZ</name>
<dbReference type="Gene3D" id="1.10.10.160">
    <property type="match status" value="1"/>
</dbReference>
<feature type="domain" description="RecC C-terminal" evidence="10">
    <location>
        <begin position="781"/>
        <end position="1002"/>
    </location>
</feature>
<dbReference type="PANTHER" id="PTHR30591">
    <property type="entry name" value="RECBCD ENZYME SUBUNIT RECC"/>
    <property type="match status" value="1"/>
</dbReference>
<keyword evidence="7" id="KW-0067">ATP-binding</keyword>
<evidence type="ECO:0000256" key="9">
    <source>
        <dbReference type="ARBA" id="ARBA00023204"/>
    </source>
</evidence>
<dbReference type="PANTHER" id="PTHR30591:SF1">
    <property type="entry name" value="RECBCD ENZYME SUBUNIT RECC"/>
    <property type="match status" value="1"/>
</dbReference>
<organism evidence="11">
    <name type="scientific">hydrothermal vent metagenome</name>
    <dbReference type="NCBI Taxonomy" id="652676"/>
    <lineage>
        <taxon>unclassified sequences</taxon>
        <taxon>metagenomes</taxon>
        <taxon>ecological metagenomes</taxon>
    </lineage>
</organism>
<keyword evidence="2" id="KW-0547">Nucleotide-binding</keyword>
<evidence type="ECO:0000256" key="4">
    <source>
        <dbReference type="ARBA" id="ARBA00022801"/>
    </source>
</evidence>
<dbReference type="GO" id="GO:0006281">
    <property type="term" value="P:DNA repair"/>
    <property type="evidence" value="ECO:0007669"/>
    <property type="project" value="UniProtKB-KW"/>
</dbReference>
<dbReference type="PIRSF" id="PIRSF000980">
    <property type="entry name" value="RecC"/>
    <property type="match status" value="1"/>
</dbReference>
<dbReference type="InterPro" id="IPR011335">
    <property type="entry name" value="Restrct_endonuc-II-like"/>
</dbReference>
<dbReference type="Gene3D" id="3.40.50.10930">
    <property type="match status" value="1"/>
</dbReference>
<dbReference type="EC" id="3.1.11.5" evidence="11"/>
<dbReference type="EMBL" id="UOFO01000150">
    <property type="protein sequence ID" value="VAW88727.1"/>
    <property type="molecule type" value="Genomic_DNA"/>
</dbReference>
<dbReference type="Gene3D" id="3.40.50.300">
    <property type="entry name" value="P-loop containing nucleotide triphosphate hydrolases"/>
    <property type="match status" value="2"/>
</dbReference>
<dbReference type="GO" id="GO:0006310">
    <property type="term" value="P:DNA recombination"/>
    <property type="evidence" value="ECO:0007669"/>
    <property type="project" value="TreeGrafter"/>
</dbReference>
<protein>
    <submittedName>
        <fullName evidence="11">Exodeoxyribonuclease V gamma chain</fullName>
        <ecNumber evidence="11">3.1.11.5</ecNumber>
    </submittedName>
</protein>
<dbReference type="HAMAP" id="MF_01486">
    <property type="entry name" value="RecC"/>
    <property type="match status" value="1"/>
</dbReference>
<dbReference type="GO" id="GO:0003677">
    <property type="term" value="F:DNA binding"/>
    <property type="evidence" value="ECO:0007669"/>
    <property type="project" value="UniProtKB-KW"/>
</dbReference>
<evidence type="ECO:0000256" key="7">
    <source>
        <dbReference type="ARBA" id="ARBA00022840"/>
    </source>
</evidence>
<keyword evidence="5" id="KW-0347">Helicase</keyword>
<dbReference type="GO" id="GO:0005524">
    <property type="term" value="F:ATP binding"/>
    <property type="evidence" value="ECO:0007669"/>
    <property type="project" value="UniProtKB-KW"/>
</dbReference>
<sequence>MFRTYQSNDLISLAACLAGVLSTDPVRSPLQPEIIVVPNPGMARWLSLQIADRLGVCANIHFQFPAEYIWHVLRQFFSDVPHQSPLSVDTMCWRIMAVLPELINRPEFTPVARYLEEGDILKQYELSQQIARVFDRYLVYRPEWVCAWEQGKQNHWQAELWRQVVQPTGMMHWAQLLQRLQQLPKSTPPPLLQRALLFAVPTLSPGYIQALGVMGQHSDCHLFIRNPCRVYWDDIKSKREIIRHELQSGEGDIDHYFETGNSLLAAWGREGREYLSNVLELHTEDIECFIEYSTDTLLGKIQSDILDLEEPGSSVSDQILIADTDSSIKVEVVHSAMREVEVLHDQLLAMLDADPNIQAADIVVMMPDVEAYAPHIDAVFSGLNDQKRMPYRIADSRSISETPLVRTFLSLLNLPDSRFENTFILELLECDALSAQFSFSDEDLPLLQMFIRESGIRWGIDAAHRATFDLPENNEHSWQFGLDRLLLGYCMQGEEGADTFSGIHPMSDIEGDSARLVAGLINFVRCLNTWRQRLQKPRSMTAWVTLCQQLLVTFFDEDSNELEFIYQALDSINTAVTDSAFNKRVKLPLVKESINSALESVSARDQFLGKGVTFCALLPMRSMPFKVVCLIGMQGTAFPRCDPRLGFDLLRQHPKAGDRSARNEDRYLFLEALTAAQQYFYISYVGQNIKDNAVIPPCVLVSELLDYIDTSYVLHNNNAPSSMLVTRHPLQGFSTRYFDDKETALFTYSKEYQSVSLLHEAQTTGNVPFSSEFLMVSDEQWRQVSLADLIQFYSMPSRYLLKRRLKLNLDFYEQQLETAEPFNMDKAAERQLARALFKLNLKETATQQVHHYIQAAGLLPHGQPGEILFSHHHATSKQHQQDLALLTDDESLEVIEFKINLDSFTLYGELSGVCKKGLFITQINKFSPKEMLSAWLSHLVLNLFDRTDIKAETYLVSRDQSLRFTPVNNAEKLLINLLDLYWQGLQSPLKFFPAASQTYYSQLISKRAKIPPLDAAADKWQGSDRYWGEGQDRYNRLAFRNTEVFDDEFIEIATQIFEPLYQHMEKL</sequence>
<keyword evidence="3" id="KW-0227">DNA damage</keyword>
<dbReference type="InterPro" id="IPR027417">
    <property type="entry name" value="P-loop_NTPase"/>
</dbReference>
<dbReference type="InterPro" id="IPR006697">
    <property type="entry name" value="RecC"/>
</dbReference>
<dbReference type="Pfam" id="PF04257">
    <property type="entry name" value="Exonuc_V_gamma"/>
    <property type="match status" value="1"/>
</dbReference>
<keyword evidence="6" id="KW-0269">Exonuclease</keyword>
<evidence type="ECO:0000256" key="3">
    <source>
        <dbReference type="ARBA" id="ARBA00022763"/>
    </source>
</evidence>